<dbReference type="Gene3D" id="3.80.10.10">
    <property type="entry name" value="Ribonuclease Inhibitor"/>
    <property type="match status" value="1"/>
</dbReference>
<dbReference type="HOGENOM" id="CLU_506202_0_0_1"/>
<protein>
    <recommendedName>
        <fullName evidence="3">F-box domain-containing protein</fullName>
    </recommendedName>
</protein>
<reference evidence="2" key="1">
    <citation type="journal article" date="2014" name="Proc. Natl. Acad. Sci. U.S.A.">
        <title>Extensive sampling of basidiomycete genomes demonstrates inadequacy of the white-rot/brown-rot paradigm for wood decay fungi.</title>
        <authorList>
            <person name="Riley R."/>
            <person name="Salamov A.A."/>
            <person name="Brown D.W."/>
            <person name="Nagy L.G."/>
            <person name="Floudas D."/>
            <person name="Held B.W."/>
            <person name="Levasseur A."/>
            <person name="Lombard V."/>
            <person name="Morin E."/>
            <person name="Otillar R."/>
            <person name="Lindquist E.A."/>
            <person name="Sun H."/>
            <person name="LaButti K.M."/>
            <person name="Schmutz J."/>
            <person name="Jabbour D."/>
            <person name="Luo H."/>
            <person name="Baker S.E."/>
            <person name="Pisabarro A.G."/>
            <person name="Walton J.D."/>
            <person name="Blanchette R.A."/>
            <person name="Henrissat B."/>
            <person name="Martin F."/>
            <person name="Cullen D."/>
            <person name="Hibbett D.S."/>
            <person name="Grigoriev I.V."/>
        </authorList>
    </citation>
    <scope>NUCLEOTIDE SEQUENCE [LARGE SCALE GENOMIC DNA]</scope>
    <source>
        <strain evidence="2">FD-172 SS1</strain>
    </source>
</reference>
<sequence length="569" mass="61942">MTVPSLPVELILEISQRSADVGVTPLTLAQAFPRWASTFLDSPTYWTSLLLDPADTNSPEKATFWLAKSGGHLVDITIAPGGTQVMTVSEPETIPITGIARALHQACGRWRTLQMTTTVEDATSFFHSCGPTIVSNLQEISIKFVPSATPLFTSSSYAMPIKFHPATNSPIAVHLALRTHWVQFTTPFSMAVTSLTLDLLPEHLLPELLDLLGPCLNLQKLVLRGGLNPNDVLARPISPLSSPRVVALSHLSKIVLENIFYLSCLGAVDFLETVREISLRKFKWDISNSTTLAGILPQCPLLQTVVLRGEDDNKSPVLPAAQGSVTLARVTSFDAEGTPKSEGIIERFLLPELNDLRLAGVSARVASQLLESAPRVQNADFLFNVSPQPGTPLSHTNLASLAIRAPTFRDIGQWTFPALQHLSLTSSHTHSPPKVGSGLHAFLRTSHPALRTLCLKRVDVSCPAFALCLGYMTRLAEISLIECRLTKEIFAQMSKPSRLLVLRRIQIALRDTKGITPIDIAKFLRSRRKGGRPKLSGTVHFVGVNTVARKDINTLKSLGLTVKNGDSLA</sequence>
<dbReference type="InterPro" id="IPR032675">
    <property type="entry name" value="LRR_dom_sf"/>
</dbReference>
<gene>
    <name evidence="1" type="ORF">BOTBODRAFT_145227</name>
</gene>
<organism evidence="1 2">
    <name type="scientific">Botryobasidium botryosum (strain FD-172 SS1)</name>
    <dbReference type="NCBI Taxonomy" id="930990"/>
    <lineage>
        <taxon>Eukaryota</taxon>
        <taxon>Fungi</taxon>
        <taxon>Dikarya</taxon>
        <taxon>Basidiomycota</taxon>
        <taxon>Agaricomycotina</taxon>
        <taxon>Agaricomycetes</taxon>
        <taxon>Cantharellales</taxon>
        <taxon>Botryobasidiaceae</taxon>
        <taxon>Botryobasidium</taxon>
    </lineage>
</organism>
<evidence type="ECO:0000313" key="2">
    <source>
        <dbReference type="Proteomes" id="UP000027195"/>
    </source>
</evidence>
<dbReference type="EMBL" id="KL198033">
    <property type="protein sequence ID" value="KDQ15183.1"/>
    <property type="molecule type" value="Genomic_DNA"/>
</dbReference>
<dbReference type="AlphaFoldDB" id="A0A067MHC6"/>
<name>A0A067MHC6_BOTB1</name>
<evidence type="ECO:0008006" key="3">
    <source>
        <dbReference type="Google" id="ProtNLM"/>
    </source>
</evidence>
<accession>A0A067MHC6</accession>
<dbReference type="InParanoid" id="A0A067MHC6"/>
<dbReference type="Proteomes" id="UP000027195">
    <property type="component" value="Unassembled WGS sequence"/>
</dbReference>
<keyword evidence="2" id="KW-1185">Reference proteome</keyword>
<proteinExistence type="predicted"/>
<dbReference type="SUPFAM" id="SSF52047">
    <property type="entry name" value="RNI-like"/>
    <property type="match status" value="1"/>
</dbReference>
<evidence type="ECO:0000313" key="1">
    <source>
        <dbReference type="EMBL" id="KDQ15183.1"/>
    </source>
</evidence>